<dbReference type="EMBL" id="LRBG01000004">
    <property type="protein sequence ID" value="KXU90038.1"/>
    <property type="molecule type" value="Genomic_DNA"/>
</dbReference>
<dbReference type="GO" id="GO:0016887">
    <property type="term" value="F:ATP hydrolysis activity"/>
    <property type="evidence" value="ECO:0007669"/>
    <property type="project" value="InterPro"/>
</dbReference>
<accession>A0A149PYA4</accession>
<dbReference type="Proteomes" id="UP000075613">
    <property type="component" value="Unassembled WGS sequence"/>
</dbReference>
<comment type="caution">
    <text evidence="2">The sequence shown here is derived from an EMBL/GenBank/DDBJ whole genome shotgun (WGS) entry which is preliminary data.</text>
</comment>
<name>A0A149PYA4_9BURK</name>
<dbReference type="InterPro" id="IPR003593">
    <property type="entry name" value="AAA+_ATPase"/>
</dbReference>
<dbReference type="OrthoDB" id="9783370at2"/>
<dbReference type="Gene3D" id="3.40.50.300">
    <property type="entry name" value="P-loop containing nucleotide triphosphate hydrolases"/>
    <property type="match status" value="1"/>
</dbReference>
<proteinExistence type="predicted"/>
<dbReference type="RefSeq" id="WP_062125773.1">
    <property type="nucleotide sequence ID" value="NZ_LRBG01000004.1"/>
</dbReference>
<reference evidence="2 3" key="1">
    <citation type="journal article" date="2015" name="Int. J. Syst. Evol. Microbiol.">
        <title>Burkholderia monticola sp. nov., isolated from mountain soil.</title>
        <authorList>
            <person name="Baek I."/>
            <person name="Seo B."/>
            <person name="Lee I."/>
            <person name="Yi H."/>
            <person name="Chun J."/>
        </authorList>
    </citation>
    <scope>NUCLEOTIDE SEQUENCE [LARGE SCALE GENOMIC DNA]</scope>
    <source>
        <strain evidence="2 3">JC2948</strain>
    </source>
</reference>
<dbReference type="PANTHER" id="PTHR42759:SF1">
    <property type="entry name" value="MAGNESIUM-CHELATASE SUBUNIT CHLD"/>
    <property type="match status" value="1"/>
</dbReference>
<dbReference type="InterPro" id="IPR003959">
    <property type="entry name" value="ATPase_AAA_core"/>
</dbReference>
<protein>
    <recommendedName>
        <fullName evidence="1">AAA+ ATPase domain-containing protein</fullName>
    </recommendedName>
</protein>
<evidence type="ECO:0000313" key="2">
    <source>
        <dbReference type="EMBL" id="KXU90038.1"/>
    </source>
</evidence>
<gene>
    <name evidence="2" type="ORF">CI15_07665</name>
</gene>
<dbReference type="SMART" id="SM00382">
    <property type="entry name" value="AAA"/>
    <property type="match status" value="1"/>
</dbReference>
<dbReference type="Pfam" id="PF00004">
    <property type="entry name" value="AAA"/>
    <property type="match status" value="1"/>
</dbReference>
<sequence length="337" mass="37457">MTALLYSELPPPARPAPQEHVAELLGETEDPAGYRPDEGLVDAVNVALILRQPLLVTGEPGTGKTQLARSVAYQLGLPDPLNFETKSTSVARDLFYTFDNVARFRAAQAGKDTEDLGEFISFNALGEAIILANEENAVRHYLPSDYAHPGQRRSVVLIDEIDKAPRDFPNDILNEVERFFFRVPEAGGMLIRADDRFRPVLIMTSNSEKSLPEAFLRRCIFYSIPFPQPDRLEEIVLTRLSGRLATGSPLMSEAIEFFMTLRANSTGLRKKPGTAELLNWLVAMLEFGCEPSAALRSQWQARRALSALAKVAEDQDRVGDEFSRWFASSGHSHHVSA</sequence>
<feature type="domain" description="AAA+ ATPase" evidence="1">
    <location>
        <begin position="50"/>
        <end position="230"/>
    </location>
</feature>
<evidence type="ECO:0000313" key="3">
    <source>
        <dbReference type="Proteomes" id="UP000075613"/>
    </source>
</evidence>
<organism evidence="2 3">
    <name type="scientific">Paraburkholderia monticola</name>
    <dbReference type="NCBI Taxonomy" id="1399968"/>
    <lineage>
        <taxon>Bacteria</taxon>
        <taxon>Pseudomonadati</taxon>
        <taxon>Pseudomonadota</taxon>
        <taxon>Betaproteobacteria</taxon>
        <taxon>Burkholderiales</taxon>
        <taxon>Burkholderiaceae</taxon>
        <taxon>Paraburkholderia</taxon>
    </lineage>
</organism>
<dbReference type="SUPFAM" id="SSF52540">
    <property type="entry name" value="P-loop containing nucleoside triphosphate hydrolases"/>
    <property type="match status" value="1"/>
</dbReference>
<dbReference type="CDD" id="cd00009">
    <property type="entry name" value="AAA"/>
    <property type="match status" value="1"/>
</dbReference>
<evidence type="ECO:0000259" key="1">
    <source>
        <dbReference type="SMART" id="SM00382"/>
    </source>
</evidence>
<dbReference type="InterPro" id="IPR050764">
    <property type="entry name" value="CbbQ/NirQ/NorQ/GpvN"/>
</dbReference>
<dbReference type="InterPro" id="IPR027417">
    <property type="entry name" value="P-loop_NTPase"/>
</dbReference>
<keyword evidence="3" id="KW-1185">Reference proteome</keyword>
<dbReference type="PANTHER" id="PTHR42759">
    <property type="entry name" value="MOXR FAMILY PROTEIN"/>
    <property type="match status" value="1"/>
</dbReference>
<dbReference type="GO" id="GO:0005524">
    <property type="term" value="F:ATP binding"/>
    <property type="evidence" value="ECO:0007669"/>
    <property type="project" value="InterPro"/>
</dbReference>
<dbReference type="STRING" id="1399968.CI15_07665"/>
<dbReference type="AlphaFoldDB" id="A0A149PYA4"/>